<organism evidence="1 2">
    <name type="scientific">Penaeus monodon nudivirus</name>
    <dbReference type="NCBI Taxonomy" id="1529056"/>
    <lineage>
        <taxon>Viruses</taxon>
        <taxon>Viruses incertae sedis</taxon>
        <taxon>Naldaviricetes</taxon>
        <taxon>Lefavirales</taxon>
        <taxon>Nudiviridae</taxon>
        <taxon>Gammanudivirus</taxon>
        <taxon>Gammanudivirus pemonodonis</taxon>
    </lineage>
</organism>
<gene>
    <name evidence="1" type="ORF">PmNV_067</name>
</gene>
<keyword evidence="2" id="KW-1185">Reference proteome</keyword>
<proteinExistence type="predicted"/>
<dbReference type="RefSeq" id="YP_009051905.1">
    <property type="nucleotide sequence ID" value="NC_024692.1"/>
</dbReference>
<name>A0A076FE02_9VIRU</name>
<reference evidence="1 2" key="1">
    <citation type="journal article" date="2014" name="BMC Genomics">
        <title>The genome and occlusion bodies of marine Penaeus monodon nudivirus (PmNV, also known as MBV and PemoNPV) suggest that it should be assigned to a new nudivirus genus that is distinct from the terrestrial nudiviruses.</title>
        <authorList>
            <person name="Yang Y.T."/>
            <person name="Lee D.Y."/>
            <person name="Wang Y."/>
            <person name="Hu J.M."/>
            <person name="Li W.H."/>
            <person name="Leu J.H."/>
            <person name="Chang G.D."/>
            <person name="Ke H.M."/>
            <person name="Kang S.T."/>
            <person name="Lin S.S."/>
            <person name="Kou G.H."/>
            <person name="Lo C.F."/>
        </authorList>
    </citation>
    <scope>NUCLEOTIDE SEQUENCE [LARGE SCALE GENOMIC DNA]</scope>
    <source>
        <strain evidence="1">Indonesia</strain>
    </source>
</reference>
<evidence type="ECO:0000313" key="2">
    <source>
        <dbReference type="Proteomes" id="UP000203413"/>
    </source>
</evidence>
<evidence type="ECO:0000313" key="1">
    <source>
        <dbReference type="EMBL" id="AII15855.1"/>
    </source>
</evidence>
<dbReference type="Proteomes" id="UP000203413">
    <property type="component" value="Segment"/>
</dbReference>
<dbReference type="GeneID" id="20098373"/>
<dbReference type="EMBL" id="KJ184318">
    <property type="protein sequence ID" value="AII15855.1"/>
    <property type="molecule type" value="Genomic_DNA"/>
</dbReference>
<sequence length="191" mass="21506">MQFKSDVYITGAFQGDILSKGIHDEVYLLNQEEYGVVLVNKTNRRMKAEIQIAGNHAGTFVVMGNSKVVIQRPIDVDKKFQYVTLDSLELDQIQHIKNMAEFNLVQVVVKYEKDEIPESNISSRGIRVEVDGMDSGRSTVDGGTILSKNSSGQRFKKTTNFDTIDNYDSFNYVLLTKHEKVVSSSGFIIDN</sequence>
<dbReference type="KEGG" id="vg:20098373"/>
<accession>A0A076FE02</accession>
<protein>
    <submittedName>
        <fullName evidence="1">Uncharacterized protein</fullName>
    </submittedName>
</protein>